<dbReference type="Pfam" id="PF00534">
    <property type="entry name" value="Glycos_transf_1"/>
    <property type="match status" value="1"/>
</dbReference>
<dbReference type="InterPro" id="IPR001296">
    <property type="entry name" value="Glyco_trans_1"/>
</dbReference>
<evidence type="ECO:0000313" key="3">
    <source>
        <dbReference type="Proteomes" id="UP000228596"/>
    </source>
</evidence>
<dbReference type="PANTHER" id="PTHR12526:SF622">
    <property type="entry name" value="GLYCOSYLTRANSFERASE (GROUP I)"/>
    <property type="match status" value="1"/>
</dbReference>
<reference evidence="3" key="1">
    <citation type="submission" date="2017-09" db="EMBL/GenBank/DDBJ databases">
        <title>Depth-based differentiation of microbial function through sediment-hosted aquifers and enrichment of novel symbionts in the deep terrestrial subsurface.</title>
        <authorList>
            <person name="Probst A.J."/>
            <person name="Ladd B."/>
            <person name="Jarett J.K."/>
            <person name="Geller-Mcgrath D.E."/>
            <person name="Sieber C.M.K."/>
            <person name="Emerson J.B."/>
            <person name="Anantharaman K."/>
            <person name="Thomas B.C."/>
            <person name="Malmstrom R."/>
            <person name="Stieglmeier M."/>
            <person name="Klingl A."/>
            <person name="Woyke T."/>
            <person name="Ryan C.M."/>
            <person name="Banfield J.F."/>
        </authorList>
    </citation>
    <scope>NUCLEOTIDE SEQUENCE [LARGE SCALE GENOMIC DNA]</scope>
</reference>
<dbReference type="PANTHER" id="PTHR12526">
    <property type="entry name" value="GLYCOSYLTRANSFERASE"/>
    <property type="match status" value="1"/>
</dbReference>
<dbReference type="EMBL" id="PEZV01000009">
    <property type="protein sequence ID" value="PIT97457.1"/>
    <property type="molecule type" value="Genomic_DNA"/>
</dbReference>
<dbReference type="Gene3D" id="3.40.50.2000">
    <property type="entry name" value="Glycogen Phosphorylase B"/>
    <property type="match status" value="2"/>
</dbReference>
<dbReference type="SUPFAM" id="SSF53756">
    <property type="entry name" value="UDP-Glycosyltransferase/glycogen phosphorylase"/>
    <property type="match status" value="1"/>
</dbReference>
<gene>
    <name evidence="2" type="ORF">COT77_01305</name>
</gene>
<feature type="domain" description="Glycosyl transferase family 1" evidence="1">
    <location>
        <begin position="207"/>
        <end position="352"/>
    </location>
</feature>
<organism evidence="2 3">
    <name type="scientific">Candidatus Berkelbacteria bacterium CG10_big_fil_rev_8_21_14_0_10_41_12</name>
    <dbReference type="NCBI Taxonomy" id="1974513"/>
    <lineage>
        <taxon>Bacteria</taxon>
        <taxon>Candidatus Berkelbacteria</taxon>
    </lineage>
</organism>
<protein>
    <recommendedName>
        <fullName evidence="1">Glycosyl transferase family 1 domain-containing protein</fullName>
    </recommendedName>
</protein>
<name>A0A2M6WXF9_9BACT</name>
<evidence type="ECO:0000313" key="2">
    <source>
        <dbReference type="EMBL" id="PIT97457.1"/>
    </source>
</evidence>
<proteinExistence type="predicted"/>
<dbReference type="AlphaFoldDB" id="A0A2M6WXF9"/>
<accession>A0A2M6WXF9</accession>
<evidence type="ECO:0000259" key="1">
    <source>
        <dbReference type="Pfam" id="PF00534"/>
    </source>
</evidence>
<dbReference type="Proteomes" id="UP000228596">
    <property type="component" value="Unassembled WGS sequence"/>
</dbReference>
<comment type="caution">
    <text evidence="2">The sequence shown here is derived from an EMBL/GenBank/DDBJ whole genome shotgun (WGS) entry which is preliminary data.</text>
</comment>
<sequence length="404" mass="46474">MNILVVHETEYIEKVVFEYQIIPELWSSWGHNVYVIDFPTKLDKKSFFDLGSLRTKIIGNIRRSNKKKGITLIRPGFIKLPVISRLTAFFTHFFAIRRALIDYRIDVIFLYSVPTNGLQTVFWARRYKIPIHFRLLDVLHCLVPYKILSRPTFFMEKVVYKRVNELTAITPRLMKYAVKMGAGKKTATYLPSGSDSDLFYPQQKDKKLLKKFGIENDDRILLFAGTLYSFSGLDRVIDYLGRHKKEYSNLKLLILGHGEQSGALQKLVKKYSLSGQVFLTGFIEYGVLPKYINLSDICINPFEINDITDIIFPGKIYQYLACGKPVIATKLAGLVDLFPANKKQNNIFYYNANKIEKFFKLIGHIKITKIQDPNLSLQEIAKVLANRLEKMISNSKTVGRNSGA</sequence>
<dbReference type="GO" id="GO:0016757">
    <property type="term" value="F:glycosyltransferase activity"/>
    <property type="evidence" value="ECO:0007669"/>
    <property type="project" value="InterPro"/>
</dbReference>